<feature type="region of interest" description="Disordered" evidence="3">
    <location>
        <begin position="64"/>
        <end position="83"/>
    </location>
</feature>
<sequence length="83" mass="9532">MYPNTFRNTEELGGLQAKSPWREYPVMPSGSWDPTTGKQGVKATRLIYNNNDRDKFDVVYHDPTKSDRHAENFSVAPYRPARG</sequence>
<dbReference type="Gene3D" id="3.10.450.30">
    <property type="entry name" value="Microbial ribonucleases"/>
    <property type="match status" value="1"/>
</dbReference>
<evidence type="ECO:0000313" key="5">
    <source>
        <dbReference type="Proteomes" id="UP001174936"/>
    </source>
</evidence>
<dbReference type="GO" id="GO:0003723">
    <property type="term" value="F:RNA binding"/>
    <property type="evidence" value="ECO:0007669"/>
    <property type="project" value="InterPro"/>
</dbReference>
<organism evidence="4 5">
    <name type="scientific">Cercophora newfieldiana</name>
    <dbReference type="NCBI Taxonomy" id="92897"/>
    <lineage>
        <taxon>Eukaryota</taxon>
        <taxon>Fungi</taxon>
        <taxon>Dikarya</taxon>
        <taxon>Ascomycota</taxon>
        <taxon>Pezizomycotina</taxon>
        <taxon>Sordariomycetes</taxon>
        <taxon>Sordariomycetidae</taxon>
        <taxon>Sordariales</taxon>
        <taxon>Lasiosphaeriaceae</taxon>
        <taxon>Cercophora</taxon>
    </lineage>
</organism>
<evidence type="ECO:0000313" key="4">
    <source>
        <dbReference type="EMBL" id="KAK0639675.1"/>
    </source>
</evidence>
<evidence type="ECO:0000256" key="2">
    <source>
        <dbReference type="ARBA" id="ARBA00022801"/>
    </source>
</evidence>
<protein>
    <submittedName>
        <fullName evidence="4">Uncharacterized protein</fullName>
    </submittedName>
</protein>
<gene>
    <name evidence="4" type="ORF">B0T16DRAFT_423560</name>
</gene>
<feature type="region of interest" description="Disordered" evidence="3">
    <location>
        <begin position="1"/>
        <end position="38"/>
    </location>
</feature>
<keyword evidence="5" id="KW-1185">Reference proteome</keyword>
<dbReference type="InterPro" id="IPR000026">
    <property type="entry name" value="N1-like"/>
</dbReference>
<keyword evidence="1" id="KW-0540">Nuclease</keyword>
<dbReference type="GO" id="GO:0016787">
    <property type="term" value="F:hydrolase activity"/>
    <property type="evidence" value="ECO:0007669"/>
    <property type="project" value="UniProtKB-KW"/>
</dbReference>
<evidence type="ECO:0000256" key="3">
    <source>
        <dbReference type="SAM" id="MobiDB-lite"/>
    </source>
</evidence>
<dbReference type="AlphaFoldDB" id="A0AA39XV57"/>
<reference evidence="4" key="1">
    <citation type="submission" date="2023-06" db="EMBL/GenBank/DDBJ databases">
        <title>Genome-scale phylogeny and comparative genomics of the fungal order Sordariales.</title>
        <authorList>
            <consortium name="Lawrence Berkeley National Laboratory"/>
            <person name="Hensen N."/>
            <person name="Bonometti L."/>
            <person name="Westerberg I."/>
            <person name="Brannstrom I.O."/>
            <person name="Guillou S."/>
            <person name="Cros-Aarteil S."/>
            <person name="Calhoun S."/>
            <person name="Haridas S."/>
            <person name="Kuo A."/>
            <person name="Mondo S."/>
            <person name="Pangilinan J."/>
            <person name="Riley R."/>
            <person name="Labutti K."/>
            <person name="Andreopoulos B."/>
            <person name="Lipzen A."/>
            <person name="Chen C."/>
            <person name="Yanf M."/>
            <person name="Daum C."/>
            <person name="Ng V."/>
            <person name="Clum A."/>
            <person name="Steindorff A."/>
            <person name="Ohm R."/>
            <person name="Martin F."/>
            <person name="Silar P."/>
            <person name="Natvig D."/>
            <person name="Lalanne C."/>
            <person name="Gautier V."/>
            <person name="Ament-Velasquez S.L."/>
            <person name="Kruys A."/>
            <person name="Hutchinson M.I."/>
            <person name="Powell A.J."/>
            <person name="Barry K."/>
            <person name="Miller A.N."/>
            <person name="Grigoriev I.V."/>
            <person name="Debuchy R."/>
            <person name="Gladieux P."/>
            <person name="Thoren M.H."/>
            <person name="Johannesson H."/>
        </authorList>
    </citation>
    <scope>NUCLEOTIDE SEQUENCE</scope>
    <source>
        <strain evidence="4">SMH2532-1</strain>
    </source>
</reference>
<comment type="caution">
    <text evidence="4">The sequence shown here is derived from an EMBL/GenBank/DDBJ whole genome shotgun (WGS) entry which is preliminary data.</text>
</comment>
<accession>A0AA39XV57</accession>
<dbReference type="EMBL" id="JAULSV010000007">
    <property type="protein sequence ID" value="KAK0639675.1"/>
    <property type="molecule type" value="Genomic_DNA"/>
</dbReference>
<name>A0AA39XV57_9PEZI</name>
<dbReference type="InterPro" id="IPR016191">
    <property type="entry name" value="Ribonuclease/ribotoxin"/>
</dbReference>
<evidence type="ECO:0000256" key="1">
    <source>
        <dbReference type="ARBA" id="ARBA00022722"/>
    </source>
</evidence>
<dbReference type="GO" id="GO:0004521">
    <property type="term" value="F:RNA endonuclease activity"/>
    <property type="evidence" value="ECO:0007669"/>
    <property type="project" value="InterPro"/>
</dbReference>
<dbReference type="Proteomes" id="UP001174936">
    <property type="component" value="Unassembled WGS sequence"/>
</dbReference>
<proteinExistence type="predicted"/>
<dbReference type="SUPFAM" id="SSF53933">
    <property type="entry name" value="Microbial ribonucleases"/>
    <property type="match status" value="1"/>
</dbReference>
<keyword evidence="2" id="KW-0378">Hydrolase</keyword>
<dbReference type="Pfam" id="PF00545">
    <property type="entry name" value="Ribonuclease"/>
    <property type="match status" value="1"/>
</dbReference>